<feature type="transmembrane region" description="Helical" evidence="1">
    <location>
        <begin position="6"/>
        <end position="23"/>
    </location>
</feature>
<dbReference type="Pfam" id="PF14897">
    <property type="entry name" value="EpsG"/>
    <property type="match status" value="1"/>
</dbReference>
<feature type="transmembrane region" description="Helical" evidence="1">
    <location>
        <begin position="302"/>
        <end position="321"/>
    </location>
</feature>
<feature type="transmembrane region" description="Helical" evidence="1">
    <location>
        <begin position="167"/>
        <end position="190"/>
    </location>
</feature>
<dbReference type="Proteomes" id="UP000672011">
    <property type="component" value="Chromosome"/>
</dbReference>
<feature type="transmembrane region" description="Helical" evidence="1">
    <location>
        <begin position="143"/>
        <end position="160"/>
    </location>
</feature>
<keyword evidence="1" id="KW-1133">Transmembrane helix</keyword>
<feature type="transmembrane region" description="Helical" evidence="1">
    <location>
        <begin position="275"/>
        <end position="295"/>
    </location>
</feature>
<accession>A0ABX7X9N6</accession>
<evidence type="ECO:0000256" key="1">
    <source>
        <dbReference type="SAM" id="Phobius"/>
    </source>
</evidence>
<sequence length="371" mass="42937">MSLIYYLIFFLLVVTSYFEFSKNEKGSKQWYYAIVILMMFTAGLGYALSPDWIAYHKTFLLVGDIEWSELDRFSEMASMEKGFLSLNKILGDFGFGFGMLTLVMAIGALTLKASTFYKYGGVPFLVLFIYAMPNFMFEEHVHIRQGMANAFAIFSVRYIIDRKLLKFLICIAIGFQFHESIIVFILAYWIAIMKFNEVTIGWLVTIAIIGNYTGLNSIIEVIMQFMPIGQDKFEDYQSQLYTESDVAIGDIVKIISVISILIYNKYAAHDKLYCMFRNLFIMGVLLYFFLGKGIFGIRLPGFYLVFLGLTLGRMLYSFNGANFKRNFIYLSFVSYTLLLIFWFQVKQGHKSNFANYKTFFTPGAVYGLWKY</sequence>
<gene>
    <name evidence="2" type="ORF">J9309_07135</name>
</gene>
<proteinExistence type="predicted"/>
<name>A0ABX7X9N6_9FLAO</name>
<evidence type="ECO:0000313" key="3">
    <source>
        <dbReference type="Proteomes" id="UP000672011"/>
    </source>
</evidence>
<reference evidence="2 3" key="1">
    <citation type="journal article" date="2021" name="Int. J. Syst. Evol. Microbiol.">
        <title>Faecalibacter bovis sp. nov., isolated from cow faeces.</title>
        <authorList>
            <person name="Li F."/>
            <person name="Zhao W."/>
            <person name="Hong Q."/>
            <person name="Shao Q."/>
            <person name="Song J."/>
            <person name="Yang S."/>
        </authorList>
    </citation>
    <scope>NUCLEOTIDE SEQUENCE [LARGE SCALE GENOMIC DNA]</scope>
    <source>
        <strain evidence="2 3">ZY171143</strain>
    </source>
</reference>
<keyword evidence="3" id="KW-1185">Reference proteome</keyword>
<keyword evidence="1" id="KW-0472">Membrane</keyword>
<dbReference type="RefSeq" id="WP_230475219.1">
    <property type="nucleotide sequence ID" value="NZ_CP072842.1"/>
</dbReference>
<feature type="transmembrane region" description="Helical" evidence="1">
    <location>
        <begin position="327"/>
        <end position="345"/>
    </location>
</feature>
<organism evidence="2 3">
    <name type="scientific">Faecalibacter bovis</name>
    <dbReference type="NCBI Taxonomy" id="2898187"/>
    <lineage>
        <taxon>Bacteria</taxon>
        <taxon>Pseudomonadati</taxon>
        <taxon>Bacteroidota</taxon>
        <taxon>Flavobacteriia</taxon>
        <taxon>Flavobacteriales</taxon>
        <taxon>Weeksellaceae</taxon>
        <taxon>Faecalibacter</taxon>
    </lineage>
</organism>
<reference evidence="3" key="2">
    <citation type="submission" date="2021-04" db="EMBL/GenBank/DDBJ databases">
        <title>Taxonomy of Flavobacteriaceae bacterium ZY171143.</title>
        <authorList>
            <person name="Li F."/>
        </authorList>
    </citation>
    <scope>NUCLEOTIDE SEQUENCE [LARGE SCALE GENOMIC DNA]</scope>
    <source>
        <strain evidence="3">ZY171143</strain>
    </source>
</reference>
<keyword evidence="1" id="KW-0812">Transmembrane</keyword>
<dbReference type="InterPro" id="IPR049458">
    <property type="entry name" value="EpsG-like"/>
</dbReference>
<protein>
    <submittedName>
        <fullName evidence="2">EpsG family protein</fullName>
    </submittedName>
</protein>
<dbReference type="EMBL" id="CP072842">
    <property type="protein sequence ID" value="QTV04594.1"/>
    <property type="molecule type" value="Genomic_DNA"/>
</dbReference>
<feature type="transmembrane region" description="Helical" evidence="1">
    <location>
        <begin position="89"/>
        <end position="109"/>
    </location>
</feature>
<evidence type="ECO:0000313" key="2">
    <source>
        <dbReference type="EMBL" id="QTV04594.1"/>
    </source>
</evidence>
<feature type="transmembrane region" description="Helical" evidence="1">
    <location>
        <begin position="30"/>
        <end position="48"/>
    </location>
</feature>
<feature type="transmembrane region" description="Helical" evidence="1">
    <location>
        <begin position="202"/>
        <end position="225"/>
    </location>
</feature>
<feature type="transmembrane region" description="Helical" evidence="1">
    <location>
        <begin position="116"/>
        <end position="137"/>
    </location>
</feature>